<reference evidence="6" key="1">
    <citation type="journal article" date="2019" name="Int. J. Syst. Evol. Microbiol.">
        <title>The Global Catalogue of Microorganisms (GCM) 10K type strain sequencing project: providing services to taxonomists for standard genome sequencing and annotation.</title>
        <authorList>
            <consortium name="The Broad Institute Genomics Platform"/>
            <consortium name="The Broad Institute Genome Sequencing Center for Infectious Disease"/>
            <person name="Wu L."/>
            <person name="Ma J."/>
        </authorList>
    </citation>
    <scope>NUCLEOTIDE SEQUENCE [LARGE SCALE GENOMIC DNA]</scope>
    <source>
        <strain evidence="6">CCUG 56042</strain>
    </source>
</reference>
<evidence type="ECO:0000313" key="6">
    <source>
        <dbReference type="Proteomes" id="UP001596103"/>
    </source>
</evidence>
<dbReference type="GO" id="GO:0004155">
    <property type="term" value="F:6,7-dihydropteridine reductase activity"/>
    <property type="evidence" value="ECO:0007669"/>
    <property type="project" value="UniProtKB-EC"/>
</dbReference>
<protein>
    <submittedName>
        <fullName evidence="5">Oxygen-insensitive NAD(P)H nitroreductase</fullName>
        <ecNumber evidence="5">1.5.1.34</ecNumber>
    </submittedName>
</protein>
<dbReference type="EC" id="1.5.1.34" evidence="5"/>
<comment type="caution">
    <text evidence="5">The sequence shown here is derived from an EMBL/GenBank/DDBJ whole genome shotgun (WGS) entry which is preliminary data.</text>
</comment>
<dbReference type="InterPro" id="IPR033878">
    <property type="entry name" value="NfsB-like"/>
</dbReference>
<dbReference type="NCBIfam" id="NF008275">
    <property type="entry name" value="PRK11053.1"/>
    <property type="match status" value="1"/>
</dbReference>
<comment type="similarity">
    <text evidence="1">Belongs to the nitroreductase family.</text>
</comment>
<evidence type="ECO:0000259" key="4">
    <source>
        <dbReference type="Pfam" id="PF00881"/>
    </source>
</evidence>
<feature type="domain" description="Nitroreductase" evidence="4">
    <location>
        <begin position="8"/>
        <end position="190"/>
    </location>
</feature>
<keyword evidence="6" id="KW-1185">Reference proteome</keyword>
<dbReference type="RefSeq" id="WP_377713273.1">
    <property type="nucleotide sequence ID" value="NZ_JBHSMP010000020.1"/>
</dbReference>
<name>A0ABW0JC81_9BURK</name>
<dbReference type="SUPFAM" id="SSF55469">
    <property type="entry name" value="FMN-dependent nitroreductase-like"/>
    <property type="match status" value="1"/>
</dbReference>
<dbReference type="InterPro" id="IPR000415">
    <property type="entry name" value="Nitroreductase-like"/>
</dbReference>
<evidence type="ECO:0000256" key="2">
    <source>
        <dbReference type="ARBA" id="ARBA00022857"/>
    </source>
</evidence>
<proteinExistence type="inferred from homology"/>
<evidence type="ECO:0000313" key="5">
    <source>
        <dbReference type="EMBL" id="MFC5430659.1"/>
    </source>
</evidence>
<evidence type="ECO:0000256" key="3">
    <source>
        <dbReference type="ARBA" id="ARBA00023002"/>
    </source>
</evidence>
<evidence type="ECO:0000256" key="1">
    <source>
        <dbReference type="ARBA" id="ARBA00007118"/>
    </source>
</evidence>
<gene>
    <name evidence="5" type="primary">nfsB</name>
    <name evidence="5" type="ORF">ACFPTO_17905</name>
</gene>
<dbReference type="InterPro" id="IPR029479">
    <property type="entry name" value="Nitroreductase"/>
</dbReference>
<dbReference type="Proteomes" id="UP001596103">
    <property type="component" value="Unassembled WGS sequence"/>
</dbReference>
<dbReference type="PANTHER" id="PTHR43673">
    <property type="entry name" value="NAD(P)H NITROREDUCTASE YDGI-RELATED"/>
    <property type="match status" value="1"/>
</dbReference>
<keyword evidence="3 5" id="KW-0560">Oxidoreductase</keyword>
<dbReference type="PANTHER" id="PTHR43673:SF10">
    <property type="entry name" value="NADH DEHYDROGENASE_NAD(P)H NITROREDUCTASE XCC3605-RELATED"/>
    <property type="match status" value="1"/>
</dbReference>
<organism evidence="5 6">
    <name type="scientific">Paraburkholderia denitrificans</name>
    <dbReference type="NCBI Taxonomy" id="694025"/>
    <lineage>
        <taxon>Bacteria</taxon>
        <taxon>Pseudomonadati</taxon>
        <taxon>Pseudomonadota</taxon>
        <taxon>Betaproteobacteria</taxon>
        <taxon>Burkholderiales</taxon>
        <taxon>Burkholderiaceae</taxon>
        <taxon>Paraburkholderia</taxon>
    </lineage>
</organism>
<dbReference type="Gene3D" id="3.40.109.10">
    <property type="entry name" value="NADH Oxidase"/>
    <property type="match status" value="1"/>
</dbReference>
<sequence length="218" mass="23691">MNLTRFAKGRHATKAFDPARKIPASVIDELKELVRFSPSSVNSQPWHFVIASSDAARARIAKAMQPGYAYNEPKVMNASHVMVLCARTDMDDAHLAAVLAQEEADGRFANDDAKAGQQKSRSFYVNLHRDERGDLSAWMEKQAYLALGTLLIGAATLEIDACPMEGFDATTLDAELGLQAQGLTSLVVVGLGYRSASDFNAKLPKSRLSTQAVFTELA</sequence>
<dbReference type="EMBL" id="JBHSMP010000020">
    <property type="protein sequence ID" value="MFC5430659.1"/>
    <property type="molecule type" value="Genomic_DNA"/>
</dbReference>
<keyword evidence="2" id="KW-0521">NADP</keyword>
<dbReference type="Pfam" id="PF00881">
    <property type="entry name" value="Nitroreductase"/>
    <property type="match status" value="1"/>
</dbReference>
<accession>A0ABW0JC81</accession>
<dbReference type="CDD" id="cd02149">
    <property type="entry name" value="NfsB-like"/>
    <property type="match status" value="1"/>
</dbReference>